<keyword evidence="4 6" id="KW-1133">Transmembrane helix</keyword>
<keyword evidence="3 6" id="KW-0812">Transmembrane</keyword>
<evidence type="ECO:0000256" key="6">
    <source>
        <dbReference type="SAM" id="Phobius"/>
    </source>
</evidence>
<dbReference type="GO" id="GO:0007605">
    <property type="term" value="P:sensory perception of sound"/>
    <property type="evidence" value="ECO:0007669"/>
    <property type="project" value="UniProtKB-ARBA"/>
</dbReference>
<evidence type="ECO:0008006" key="9">
    <source>
        <dbReference type="Google" id="ProtNLM"/>
    </source>
</evidence>
<dbReference type="Proteomes" id="UP001566132">
    <property type="component" value="Unassembled WGS sequence"/>
</dbReference>
<comment type="caution">
    <text evidence="7">The sequence shown here is derived from an EMBL/GenBank/DDBJ whole genome shotgun (WGS) entry which is preliminary data.</text>
</comment>
<gene>
    <name evidence="7" type="ORF">ABEB36_009135</name>
</gene>
<comment type="subcellular location">
    <subcellularLocation>
        <location evidence="1">Membrane</location>
        <topology evidence="1">Multi-pass membrane protein</topology>
    </subcellularLocation>
</comment>
<keyword evidence="5 6" id="KW-0472">Membrane</keyword>
<dbReference type="EMBL" id="JBDJPC010000006">
    <property type="protein sequence ID" value="KAL1498319.1"/>
    <property type="molecule type" value="Genomic_DNA"/>
</dbReference>
<evidence type="ECO:0000256" key="2">
    <source>
        <dbReference type="ARBA" id="ARBA00005787"/>
    </source>
</evidence>
<evidence type="ECO:0000256" key="1">
    <source>
        <dbReference type="ARBA" id="ARBA00004141"/>
    </source>
</evidence>
<dbReference type="PANTHER" id="PTHR31548">
    <property type="entry name" value="CLARIN"/>
    <property type="match status" value="1"/>
</dbReference>
<organism evidence="7 8">
    <name type="scientific">Hypothenemus hampei</name>
    <name type="common">Coffee berry borer</name>
    <dbReference type="NCBI Taxonomy" id="57062"/>
    <lineage>
        <taxon>Eukaryota</taxon>
        <taxon>Metazoa</taxon>
        <taxon>Ecdysozoa</taxon>
        <taxon>Arthropoda</taxon>
        <taxon>Hexapoda</taxon>
        <taxon>Insecta</taxon>
        <taxon>Pterygota</taxon>
        <taxon>Neoptera</taxon>
        <taxon>Endopterygota</taxon>
        <taxon>Coleoptera</taxon>
        <taxon>Polyphaga</taxon>
        <taxon>Cucujiformia</taxon>
        <taxon>Curculionidae</taxon>
        <taxon>Scolytinae</taxon>
        <taxon>Hypothenemus</taxon>
    </lineage>
</organism>
<comment type="similarity">
    <text evidence="2">Belongs to the clarin family.</text>
</comment>
<dbReference type="PANTHER" id="PTHR31548:SF6">
    <property type="entry name" value="AGAP002756-PA"/>
    <property type="match status" value="1"/>
</dbReference>
<protein>
    <recommendedName>
        <fullName evidence="9">Clarin-3</fullName>
    </recommendedName>
</protein>
<keyword evidence="8" id="KW-1185">Reference proteome</keyword>
<reference evidence="7 8" key="1">
    <citation type="submission" date="2024-05" db="EMBL/GenBank/DDBJ databases">
        <title>Genetic variation in Jamaican populations of the coffee berry borer (Hypothenemus hampei).</title>
        <authorList>
            <person name="Errbii M."/>
            <person name="Myrie A."/>
        </authorList>
    </citation>
    <scope>NUCLEOTIDE SEQUENCE [LARGE SCALE GENOMIC DNA]</scope>
    <source>
        <strain evidence="7">JA-Hopewell-2020-01-JO</strain>
        <tissue evidence="7">Whole body</tissue>
    </source>
</reference>
<evidence type="ECO:0000256" key="3">
    <source>
        <dbReference type="ARBA" id="ARBA00022692"/>
    </source>
</evidence>
<evidence type="ECO:0000256" key="5">
    <source>
        <dbReference type="ARBA" id="ARBA00023136"/>
    </source>
</evidence>
<dbReference type="GO" id="GO:0016020">
    <property type="term" value="C:membrane"/>
    <property type="evidence" value="ECO:0007669"/>
    <property type="project" value="UniProtKB-SubCell"/>
</dbReference>
<sequence>MATTNRKLIFLSCVLSAIAVLVNLVSLSTLQWITARCYSVDGVGETNLIHYGLFQGVYKRNFPVSTVYELQMTCNFGSNVCALLCGLDQESRSDLLKNLFNNKIDTNYTMNGCPTISKYSYALFYENTPLRVDSNTQISKENFINAGVWLSTLIFLILAILFGIVSSALAFFNTVSNPIEYFLSVHSLYYYNSIAFCCTVFYMILFGVVYHIRIFHNIAIYDTLVGSMTSDKTAELGYSYWISFAPLVLYVSSIASLYYRNYLIERDPKHEIVDLDAQGANPNLYLY</sequence>
<dbReference type="InterPro" id="IPR026748">
    <property type="entry name" value="Clarin"/>
</dbReference>
<proteinExistence type="inferred from homology"/>
<dbReference type="AlphaFoldDB" id="A0ABD1EP88"/>
<feature type="transmembrane region" description="Helical" evidence="6">
    <location>
        <begin position="188"/>
        <end position="212"/>
    </location>
</feature>
<evidence type="ECO:0000256" key="4">
    <source>
        <dbReference type="ARBA" id="ARBA00022989"/>
    </source>
</evidence>
<feature type="transmembrane region" description="Helical" evidence="6">
    <location>
        <begin position="238"/>
        <end position="259"/>
    </location>
</feature>
<evidence type="ECO:0000313" key="7">
    <source>
        <dbReference type="EMBL" id="KAL1498319.1"/>
    </source>
</evidence>
<name>A0ABD1EP88_HYPHA</name>
<evidence type="ECO:0000313" key="8">
    <source>
        <dbReference type="Proteomes" id="UP001566132"/>
    </source>
</evidence>
<feature type="transmembrane region" description="Helical" evidence="6">
    <location>
        <begin position="148"/>
        <end position="176"/>
    </location>
</feature>
<accession>A0ABD1EP88</accession>